<organism evidence="1 2">
    <name type="scientific">Brevibacillus reuszeri</name>
    <dbReference type="NCBI Taxonomy" id="54915"/>
    <lineage>
        <taxon>Bacteria</taxon>
        <taxon>Bacillati</taxon>
        <taxon>Bacillota</taxon>
        <taxon>Bacilli</taxon>
        <taxon>Bacillales</taxon>
        <taxon>Paenibacillaceae</taxon>
        <taxon>Brevibacillus</taxon>
    </lineage>
</organism>
<dbReference type="InterPro" id="IPR012441">
    <property type="entry name" value="DUF1643"/>
</dbReference>
<dbReference type="Pfam" id="PF07799">
    <property type="entry name" value="DUF1643"/>
    <property type="match status" value="1"/>
</dbReference>
<reference evidence="1 2" key="1">
    <citation type="submission" date="2019-06" db="EMBL/GenBank/DDBJ databases">
        <title>Whole genome shotgun sequence of Brevibacillus reuszeri NBRC 15719.</title>
        <authorList>
            <person name="Hosoyama A."/>
            <person name="Uohara A."/>
            <person name="Ohji S."/>
            <person name="Ichikawa N."/>
        </authorList>
    </citation>
    <scope>NUCLEOTIDE SEQUENCE [LARGE SCALE GENOMIC DNA]</scope>
    <source>
        <strain evidence="1 2">NBRC 15719</strain>
    </source>
</reference>
<sequence>MKKTYELIAENEFCEEKNLRYRLYRHWDAKKPTACVIMFNPARIDPNPFRLGVTLTKVFEHIENDYGSMVVVNLYPTVKDKKKDLKQNERKFDERNFTYIKNAVMSSDKVVLFWGNDTGMSKDVRFIRLLRENENKLNCFRLTEKSKQPDYIYALNRNNHTLKKCIITAEDKFQIID</sequence>
<evidence type="ECO:0008006" key="3">
    <source>
        <dbReference type="Google" id="ProtNLM"/>
    </source>
</evidence>
<evidence type="ECO:0000313" key="1">
    <source>
        <dbReference type="EMBL" id="GED72595.1"/>
    </source>
</evidence>
<dbReference type="EMBL" id="BJON01000031">
    <property type="protein sequence ID" value="GED72595.1"/>
    <property type="molecule type" value="Genomic_DNA"/>
</dbReference>
<proteinExistence type="predicted"/>
<keyword evidence="2" id="KW-1185">Reference proteome</keyword>
<comment type="caution">
    <text evidence="1">The sequence shown here is derived from an EMBL/GenBank/DDBJ whole genome shotgun (WGS) entry which is preliminary data.</text>
</comment>
<evidence type="ECO:0000313" key="2">
    <source>
        <dbReference type="Proteomes" id="UP000319578"/>
    </source>
</evidence>
<gene>
    <name evidence="1" type="ORF">BRE01_62970</name>
</gene>
<name>A0ABQ0TXN7_9BACL</name>
<accession>A0ABQ0TXN7</accession>
<dbReference type="RefSeq" id="WP_049739027.1">
    <property type="nucleotide sequence ID" value="NZ_BJON01000031.1"/>
</dbReference>
<dbReference type="Proteomes" id="UP000319578">
    <property type="component" value="Unassembled WGS sequence"/>
</dbReference>
<protein>
    <recommendedName>
        <fullName evidence="3">DUF1643 domain-containing protein</fullName>
    </recommendedName>
</protein>